<dbReference type="InterPro" id="IPR036922">
    <property type="entry name" value="Rieske_2Fe-2S_sf"/>
</dbReference>
<dbReference type="GO" id="GO:0016491">
    <property type="term" value="F:oxidoreductase activity"/>
    <property type="evidence" value="ECO:0007669"/>
    <property type="project" value="UniProtKB-KW"/>
</dbReference>
<dbReference type="GO" id="GO:0051537">
    <property type="term" value="F:2 iron, 2 sulfur cluster binding"/>
    <property type="evidence" value="ECO:0007669"/>
    <property type="project" value="UniProtKB-KW"/>
</dbReference>
<dbReference type="PANTHER" id="PTHR43756:SF5">
    <property type="entry name" value="CHOLINE MONOOXYGENASE, CHLOROPLASTIC"/>
    <property type="match status" value="1"/>
</dbReference>
<dbReference type="PROSITE" id="PS00570">
    <property type="entry name" value="RING_HYDROXYL_ALPHA"/>
    <property type="match status" value="1"/>
</dbReference>
<comment type="caution">
    <text evidence="9">The sequence shown here is derived from an EMBL/GenBank/DDBJ whole genome shotgun (WGS) entry which is preliminary data.</text>
</comment>
<evidence type="ECO:0000256" key="5">
    <source>
        <dbReference type="ARBA" id="ARBA00023004"/>
    </source>
</evidence>
<keyword evidence="7" id="KW-0520">NAD</keyword>
<evidence type="ECO:0000259" key="8">
    <source>
        <dbReference type="PROSITE" id="PS51296"/>
    </source>
</evidence>
<dbReference type="CDD" id="cd03469">
    <property type="entry name" value="Rieske_RO_Alpha_N"/>
    <property type="match status" value="1"/>
</dbReference>
<dbReference type="SUPFAM" id="SSF55961">
    <property type="entry name" value="Bet v1-like"/>
    <property type="match status" value="1"/>
</dbReference>
<dbReference type="PANTHER" id="PTHR43756">
    <property type="entry name" value="CHOLINE MONOOXYGENASE, CHLOROPLASTIC"/>
    <property type="match status" value="1"/>
</dbReference>
<dbReference type="Gene3D" id="3.90.380.10">
    <property type="entry name" value="Naphthalene 1,2-dioxygenase Alpha Subunit, Chain A, domain 1"/>
    <property type="match status" value="1"/>
</dbReference>
<keyword evidence="3" id="KW-0479">Metal-binding</keyword>
<evidence type="ECO:0000256" key="1">
    <source>
        <dbReference type="ARBA" id="ARBA00001962"/>
    </source>
</evidence>
<dbReference type="Proteomes" id="UP000316624">
    <property type="component" value="Unassembled WGS sequence"/>
</dbReference>
<evidence type="ECO:0000256" key="4">
    <source>
        <dbReference type="ARBA" id="ARBA00023002"/>
    </source>
</evidence>
<dbReference type="InterPro" id="IPR017941">
    <property type="entry name" value="Rieske_2Fe-2S"/>
</dbReference>
<reference evidence="9 10" key="1">
    <citation type="journal article" date="2015" name="Stand. Genomic Sci.">
        <title>Genomic Encyclopedia of Bacterial and Archaeal Type Strains, Phase III: the genomes of soil and plant-associated and newly described type strains.</title>
        <authorList>
            <person name="Whitman W.B."/>
            <person name="Woyke T."/>
            <person name="Klenk H.P."/>
            <person name="Zhou Y."/>
            <person name="Lilburn T.G."/>
            <person name="Beck B.J."/>
            <person name="De Vos P."/>
            <person name="Vandamme P."/>
            <person name="Eisen J.A."/>
            <person name="Garrity G."/>
            <person name="Hugenholtz P."/>
            <person name="Kyrpides N.C."/>
        </authorList>
    </citation>
    <scope>NUCLEOTIDE SEQUENCE [LARGE SCALE GENOMIC DNA]</scope>
    <source>
        <strain evidence="9 10">CGMCC 1.7748</strain>
    </source>
</reference>
<dbReference type="Gene3D" id="2.102.10.10">
    <property type="entry name" value="Rieske [2Fe-2S] iron-sulphur domain"/>
    <property type="match status" value="1"/>
</dbReference>
<dbReference type="InterPro" id="IPR015881">
    <property type="entry name" value="ARHD_Rieske_2Fe_2S"/>
</dbReference>
<dbReference type="PRINTS" id="PR00090">
    <property type="entry name" value="RNGDIOXGNASE"/>
</dbReference>
<dbReference type="InterPro" id="IPR015879">
    <property type="entry name" value="Ring_hydroxy_dOase_asu_C_dom"/>
</dbReference>
<name>A0A562KMP6_SPHWJ</name>
<proteinExistence type="predicted"/>
<evidence type="ECO:0000313" key="10">
    <source>
        <dbReference type="Proteomes" id="UP000316624"/>
    </source>
</evidence>
<protein>
    <submittedName>
        <fullName evidence="9">Rieske-like 2Fe-2S protein</fullName>
    </submittedName>
</protein>
<dbReference type="Pfam" id="PF00848">
    <property type="entry name" value="Ring_hydroxyl_A"/>
    <property type="match status" value="1"/>
</dbReference>
<accession>A0A562KMP6</accession>
<evidence type="ECO:0000256" key="6">
    <source>
        <dbReference type="ARBA" id="ARBA00023014"/>
    </source>
</evidence>
<dbReference type="PROSITE" id="PS51296">
    <property type="entry name" value="RIESKE"/>
    <property type="match status" value="1"/>
</dbReference>
<keyword evidence="10" id="KW-1185">Reference proteome</keyword>
<dbReference type="RefSeq" id="WP_021246023.1">
    <property type="nucleotide sequence ID" value="NZ_JACIIY010000009.1"/>
</dbReference>
<gene>
    <name evidence="9" type="ORF">IQ35_00575</name>
</gene>
<keyword evidence="6" id="KW-0411">Iron-sulfur</keyword>
<keyword evidence="2" id="KW-0001">2Fe-2S</keyword>
<evidence type="ECO:0000313" key="9">
    <source>
        <dbReference type="EMBL" id="TWH96644.1"/>
    </source>
</evidence>
<dbReference type="InterPro" id="IPR001663">
    <property type="entry name" value="Rng_hydr_dOase-A"/>
</dbReference>
<evidence type="ECO:0000256" key="3">
    <source>
        <dbReference type="ARBA" id="ARBA00022723"/>
    </source>
</evidence>
<dbReference type="SUPFAM" id="SSF50022">
    <property type="entry name" value="ISP domain"/>
    <property type="match status" value="1"/>
</dbReference>
<comment type="cofactor">
    <cofactor evidence="1">
        <name>Fe cation</name>
        <dbReference type="ChEBI" id="CHEBI:24875"/>
    </cofactor>
</comment>
<dbReference type="GO" id="GO:0005506">
    <property type="term" value="F:iron ion binding"/>
    <property type="evidence" value="ECO:0007669"/>
    <property type="project" value="InterPro"/>
</dbReference>
<sequence length="552" mass="62600">MRREPHPITGGIYEDLGNGLVRVENPKTGGHGIFTWDGTWVEGDVTYADPHMLVYIGGQDLPAGKDRYWAMTPPYEPEGEALADVAAAGSMLAAGQEIPRIIAMYKGDPGLETEHGRRSAGHVDIDFLLDNDRKPELVPEVYRLESPMSGGPQKVGTARYFEQSYHDREVERIWKRTWQMACREDDIPNVGDYIVYRIAHLSYIVVRTAEDSFQAHQNVCLHRGRPLRDNDGKAAIEFRCPYHGWSWKLDGSLKEITCEWDFPGVRKDTSQLPGAKVGTWAGFIFINPDPEAEPLEDFLGPVMMEHYRKFKLQNRYKQAHVRRVIKANWKVTMEAFMEAYHVIATHPQLMLAGGDSANTRYDVFGNWGRAGHLSSSSISPQRDIWRTKEEQLAEHRMIADMNAEFLRGIIGDEVDQYSDAELNDGTFNNLFPNCHPWGGWARIVFRFLPNGSNPDECLMDVMLLAPWAEGQPKPPAAKMKLLAADEAWTNAPELGSLAKIIDQDCMNLPFVQQGLKAKQPPYVWNSAYQEGKIRHFHSIYDRHMGIESEEDG</sequence>
<dbReference type="AlphaFoldDB" id="A0A562KMP6"/>
<dbReference type="EMBL" id="VLKK01000002">
    <property type="protein sequence ID" value="TWH96644.1"/>
    <property type="molecule type" value="Genomic_DNA"/>
</dbReference>
<organism evidence="9 10">
    <name type="scientific">Sphingobium wenxiniae (strain DSM 21828 / CGMCC 1.7748 / JZ-1)</name>
    <dbReference type="NCBI Taxonomy" id="595605"/>
    <lineage>
        <taxon>Bacteria</taxon>
        <taxon>Pseudomonadati</taxon>
        <taxon>Pseudomonadota</taxon>
        <taxon>Alphaproteobacteria</taxon>
        <taxon>Sphingomonadales</taxon>
        <taxon>Sphingomonadaceae</taxon>
        <taxon>Sphingobium</taxon>
    </lineage>
</organism>
<keyword evidence="5" id="KW-0408">Iron</keyword>
<feature type="domain" description="Rieske" evidence="8">
    <location>
        <begin position="178"/>
        <end position="286"/>
    </location>
</feature>
<dbReference type="CDD" id="cd08882">
    <property type="entry name" value="RHO_alpha_C_MupW-like"/>
    <property type="match status" value="1"/>
</dbReference>
<evidence type="ECO:0000256" key="2">
    <source>
        <dbReference type="ARBA" id="ARBA00022714"/>
    </source>
</evidence>
<dbReference type="Pfam" id="PF00355">
    <property type="entry name" value="Rieske"/>
    <property type="match status" value="1"/>
</dbReference>
<evidence type="ECO:0000256" key="7">
    <source>
        <dbReference type="ARBA" id="ARBA00023027"/>
    </source>
</evidence>
<keyword evidence="4" id="KW-0560">Oxidoreductase</keyword>